<dbReference type="RefSeq" id="WP_379924775.1">
    <property type="nucleotide sequence ID" value="NZ_JBHTJI010000001.1"/>
</dbReference>
<proteinExistence type="predicted"/>
<reference evidence="3" key="1">
    <citation type="journal article" date="2019" name="Int. J. Syst. Evol. Microbiol.">
        <title>The Global Catalogue of Microorganisms (GCM) 10K type strain sequencing project: providing services to taxonomists for standard genome sequencing and annotation.</title>
        <authorList>
            <consortium name="The Broad Institute Genomics Platform"/>
            <consortium name="The Broad Institute Genome Sequencing Center for Infectious Disease"/>
            <person name="Wu L."/>
            <person name="Ma J."/>
        </authorList>
    </citation>
    <scope>NUCLEOTIDE SEQUENCE [LARGE SCALE GENOMIC DNA]</scope>
    <source>
        <strain evidence="3">CCUG 62414</strain>
    </source>
</reference>
<name>A0ABW3JFE1_9FLAO</name>
<gene>
    <name evidence="2" type="ORF">ACFQ1R_03790</name>
</gene>
<evidence type="ECO:0000313" key="3">
    <source>
        <dbReference type="Proteomes" id="UP001597061"/>
    </source>
</evidence>
<keyword evidence="3" id="KW-1185">Reference proteome</keyword>
<keyword evidence="1" id="KW-0732">Signal</keyword>
<comment type="caution">
    <text evidence="2">The sequence shown here is derived from an EMBL/GenBank/DDBJ whole genome shotgun (WGS) entry which is preliminary data.</text>
</comment>
<evidence type="ECO:0008006" key="4">
    <source>
        <dbReference type="Google" id="ProtNLM"/>
    </source>
</evidence>
<feature type="signal peptide" evidence="1">
    <location>
        <begin position="1"/>
        <end position="18"/>
    </location>
</feature>
<accession>A0ABW3JFE1</accession>
<evidence type="ECO:0000256" key="1">
    <source>
        <dbReference type="SAM" id="SignalP"/>
    </source>
</evidence>
<dbReference type="EMBL" id="JBHTJI010000001">
    <property type="protein sequence ID" value="MFD0989205.1"/>
    <property type="molecule type" value="Genomic_DNA"/>
</dbReference>
<protein>
    <recommendedName>
        <fullName evidence="4">GLPGLI family protein</fullName>
    </recommendedName>
</protein>
<feature type="chain" id="PRO_5045339487" description="GLPGLI family protein" evidence="1">
    <location>
        <begin position="19"/>
        <end position="289"/>
    </location>
</feature>
<dbReference type="Proteomes" id="UP001597061">
    <property type="component" value="Unassembled WGS sequence"/>
</dbReference>
<sequence>MRILLTFLALLLVQSVFADEPRLRYSFKSKNGYFELRPSDTIFSDNKVYTDRYYWGLYDLRTNRKLYTIKNDSLLIETKTARVSENGENVIIVDDYSGGFGIPNFEVVHFYNKEKLLNTLTLGNLLDNMCSVSYSVSHMTWCFDFDFLTEKSFKIETYEYFNYRFDLNGNLIDKTSDDRIQSDDDIVSARIKRLEKNKYSFIIKKSIRNKYKPDTEIVLNVSDKLMRKIHGKFYGFLPSRNKKMETEFYKTFILRDKKPIQTEFGFPIYNGDNSCNIINIKTAGNNGYK</sequence>
<organism evidence="2 3">
    <name type="scientific">Mariniflexile jejuense</name>
    <dbReference type="NCBI Taxonomy" id="1173582"/>
    <lineage>
        <taxon>Bacteria</taxon>
        <taxon>Pseudomonadati</taxon>
        <taxon>Bacteroidota</taxon>
        <taxon>Flavobacteriia</taxon>
        <taxon>Flavobacteriales</taxon>
        <taxon>Flavobacteriaceae</taxon>
        <taxon>Mariniflexile</taxon>
    </lineage>
</organism>
<evidence type="ECO:0000313" key="2">
    <source>
        <dbReference type="EMBL" id="MFD0989205.1"/>
    </source>
</evidence>